<dbReference type="GO" id="GO:0004185">
    <property type="term" value="F:serine-type carboxypeptidase activity"/>
    <property type="evidence" value="ECO:0007669"/>
    <property type="project" value="InterPro"/>
</dbReference>
<dbReference type="PANTHER" id="PTHR30023">
    <property type="entry name" value="D-ALANYL-D-ALANINE CARBOXYPEPTIDASE"/>
    <property type="match status" value="1"/>
</dbReference>
<dbReference type="GO" id="GO:0000270">
    <property type="term" value="P:peptidoglycan metabolic process"/>
    <property type="evidence" value="ECO:0007669"/>
    <property type="project" value="TreeGrafter"/>
</dbReference>
<keyword evidence="4" id="KW-0121">Carboxypeptidase</keyword>
<dbReference type="EMBL" id="FNVG01000003">
    <property type="protein sequence ID" value="SEF73490.1"/>
    <property type="molecule type" value="Genomic_DNA"/>
</dbReference>
<accession>A0A1H5UEQ5</accession>
<sequence length="479" mass="52435">MISKRLLVTALLLPATCFASNIKATQYLPDGSRSALLVAPLDTPEQSLISKDIDQFFPPASTLKVVTALAAKLSLPDSFRFETVLLRSGNDVIIRYSGDPTLSRQSLKTMLKVAKKELGANWDQVWLDNSVFGGYSKAVGWPWDILGVCYSAPSTAITLDGNCVQGALYTNDDGSTRINIPAHQPIQATTSAITVTKEQQQESHCDLELQIGNDNHYQIAGCLVKRSSPLPLKFALASPELFTQQVIEAELKSLGISLAGAINIGKPDTSMETALFIQRSKPLSELLAVMLQDSNNLYADNITKTLGAHHFQQAGSFRNGTAAIKAILKSEANIDIDTAVMEDGSGLSRNNRFTARQMRQILSYIYDNDQSLDLIRLMPVSGNNGTLKYRSSMRKAPIKGALIAKSGSLFGTYNMAGFGLNNKGKPESVFVQFVTDYHPKKTEDTTPTISPLTQFEQNYYRQVVDYSYSLGRSNNKAQP</sequence>
<dbReference type="NCBIfam" id="TIGR00666">
    <property type="entry name" value="PBP4"/>
    <property type="match status" value="1"/>
</dbReference>
<dbReference type="Proteomes" id="UP000236721">
    <property type="component" value="Unassembled WGS sequence"/>
</dbReference>
<evidence type="ECO:0000256" key="2">
    <source>
        <dbReference type="ARBA" id="ARBA00022801"/>
    </source>
</evidence>
<dbReference type="OrthoDB" id="9802627at2"/>
<keyword evidence="4" id="KW-0645">Protease</keyword>
<organism evidence="4 5">
    <name type="scientific">Vibrio hangzhouensis</name>
    <dbReference type="NCBI Taxonomy" id="462991"/>
    <lineage>
        <taxon>Bacteria</taxon>
        <taxon>Pseudomonadati</taxon>
        <taxon>Pseudomonadota</taxon>
        <taxon>Gammaproteobacteria</taxon>
        <taxon>Vibrionales</taxon>
        <taxon>Vibrionaceae</taxon>
        <taxon>Vibrio</taxon>
    </lineage>
</organism>
<keyword evidence="3" id="KW-0732">Signal</keyword>
<name>A0A1H5UEQ5_9VIBR</name>
<dbReference type="AlphaFoldDB" id="A0A1H5UEQ5"/>
<dbReference type="Gene3D" id="3.40.710.10">
    <property type="entry name" value="DD-peptidase/beta-lactamase superfamily"/>
    <property type="match status" value="2"/>
</dbReference>
<evidence type="ECO:0000313" key="5">
    <source>
        <dbReference type="Proteomes" id="UP000236721"/>
    </source>
</evidence>
<dbReference type="InterPro" id="IPR012338">
    <property type="entry name" value="Beta-lactam/transpept-like"/>
</dbReference>
<proteinExistence type="inferred from homology"/>
<dbReference type="Pfam" id="PF02113">
    <property type="entry name" value="Peptidase_S13"/>
    <property type="match status" value="1"/>
</dbReference>
<dbReference type="PANTHER" id="PTHR30023:SF0">
    <property type="entry name" value="PENICILLIN-SENSITIVE CARBOXYPEPTIDASE A"/>
    <property type="match status" value="1"/>
</dbReference>
<keyword evidence="2" id="KW-0378">Hydrolase</keyword>
<feature type="chain" id="PRO_5009286074" evidence="3">
    <location>
        <begin position="20"/>
        <end position="479"/>
    </location>
</feature>
<dbReference type="SUPFAM" id="SSF56601">
    <property type="entry name" value="beta-lactamase/transpeptidase-like"/>
    <property type="match status" value="1"/>
</dbReference>
<comment type="similarity">
    <text evidence="1">Belongs to the peptidase S13 family.</text>
</comment>
<evidence type="ECO:0000256" key="1">
    <source>
        <dbReference type="ARBA" id="ARBA00006096"/>
    </source>
</evidence>
<evidence type="ECO:0000313" key="4">
    <source>
        <dbReference type="EMBL" id="SEF73490.1"/>
    </source>
</evidence>
<dbReference type="PRINTS" id="PR00922">
    <property type="entry name" value="DADACBPTASE3"/>
</dbReference>
<protein>
    <submittedName>
        <fullName evidence="4">D-alanyl-D-alanine carboxypeptidase / D-alanyl-D-alanine-endopeptidase (Penicillin-binding protein 4)</fullName>
    </submittedName>
</protein>
<evidence type="ECO:0000256" key="3">
    <source>
        <dbReference type="SAM" id="SignalP"/>
    </source>
</evidence>
<gene>
    <name evidence="4" type="ORF">SAMN04488244_103138</name>
</gene>
<feature type="signal peptide" evidence="3">
    <location>
        <begin position="1"/>
        <end position="19"/>
    </location>
</feature>
<reference evidence="5" key="1">
    <citation type="submission" date="2016-10" db="EMBL/GenBank/DDBJ databases">
        <authorList>
            <person name="Varghese N."/>
            <person name="Submissions S."/>
        </authorList>
    </citation>
    <scope>NUCLEOTIDE SEQUENCE [LARGE SCALE GENOMIC DNA]</scope>
    <source>
        <strain evidence="5">CGMCC 1.7062</strain>
    </source>
</reference>
<keyword evidence="5" id="KW-1185">Reference proteome</keyword>
<dbReference type="NCBIfam" id="NF008322">
    <property type="entry name" value="PRK11113.1"/>
    <property type="match status" value="1"/>
</dbReference>
<dbReference type="GO" id="GO:0006508">
    <property type="term" value="P:proteolysis"/>
    <property type="evidence" value="ECO:0007669"/>
    <property type="project" value="InterPro"/>
</dbReference>
<dbReference type="RefSeq" id="WP_103879112.1">
    <property type="nucleotide sequence ID" value="NZ_FNVG01000003.1"/>
</dbReference>
<dbReference type="InterPro" id="IPR000667">
    <property type="entry name" value="Peptidase_S13"/>
</dbReference>